<dbReference type="eggNOG" id="arCOG02123">
    <property type="taxonomic scope" value="Archaea"/>
</dbReference>
<dbReference type="Gene3D" id="1.20.120.330">
    <property type="entry name" value="Nucleotidyltransferases domain 2"/>
    <property type="match status" value="1"/>
</dbReference>
<comment type="similarity">
    <text evidence="1">Belongs to the UPF0332 family.</text>
</comment>
<name>L0HHA1_METFS</name>
<evidence type="ECO:0000256" key="1">
    <source>
        <dbReference type="ARBA" id="ARBA00038248"/>
    </source>
</evidence>
<evidence type="ECO:0000313" key="3">
    <source>
        <dbReference type="EMBL" id="AGB02459.1"/>
    </source>
</evidence>
<feature type="domain" description="HEPN" evidence="2">
    <location>
        <begin position="15"/>
        <end position="124"/>
    </location>
</feature>
<keyword evidence="4" id="KW-1185">Reference proteome</keyword>
<dbReference type="STRING" id="593750.Metfor_1423"/>
<dbReference type="Proteomes" id="UP000010824">
    <property type="component" value="Chromosome"/>
</dbReference>
<sequence>MSLVRGSRLPDRDLELAAETLDAADYLLKGGYYNDAVSRAYYAMFYAARALLASRDLHPKGHKGLILQFGLEFVKRGFIEESYGRALSHAKERRETVDYNIDAAMSPDEAWIIVSDARDFLDRIDRAFDEMGFEN</sequence>
<organism evidence="3 4">
    <name type="scientific">Methanoregula formicica (strain DSM 22288 / NBRC 105244 / SMSP)</name>
    <dbReference type="NCBI Taxonomy" id="593750"/>
    <lineage>
        <taxon>Archaea</taxon>
        <taxon>Methanobacteriati</taxon>
        <taxon>Methanobacteriota</taxon>
        <taxon>Stenosarchaea group</taxon>
        <taxon>Methanomicrobia</taxon>
        <taxon>Methanomicrobiales</taxon>
        <taxon>Methanoregulaceae</taxon>
        <taxon>Methanoregula</taxon>
    </lineage>
</organism>
<proteinExistence type="inferred from homology"/>
<dbReference type="Pfam" id="PF05168">
    <property type="entry name" value="HEPN"/>
    <property type="match status" value="1"/>
</dbReference>
<reference evidence="3 4" key="2">
    <citation type="journal article" date="2014" name="Genome Announc.">
        <title>Complete Genome Sequence of Methanoregula formicica SMSPT, a Mesophilic Hydrogenotrophic Methanogen Isolated from a Methanogenic Upflow Anaerobic Sludge Blanket Reactor.</title>
        <authorList>
            <person name="Yamamoto K."/>
            <person name="Tamaki H."/>
            <person name="Cadillo-Quiroz H."/>
            <person name="Imachi H."/>
            <person name="Kyrpides N."/>
            <person name="Woyke T."/>
            <person name="Goodwin L."/>
            <person name="Zinder S.H."/>
            <person name="Kamagata Y."/>
            <person name="Liu W.T."/>
        </authorList>
    </citation>
    <scope>NUCLEOTIDE SEQUENCE [LARGE SCALE GENOMIC DNA]</scope>
    <source>
        <strain evidence="4">DSM 22288 / NBRC 105244 / SMSP</strain>
    </source>
</reference>
<dbReference type="PANTHER" id="PTHR36565">
    <property type="entry name" value="UPF0332 PROTEIN TM_1000"/>
    <property type="match status" value="1"/>
</dbReference>
<dbReference type="KEGG" id="mfo:Metfor_1423"/>
<dbReference type="InterPro" id="IPR007842">
    <property type="entry name" value="HEPN_dom"/>
</dbReference>
<dbReference type="EMBL" id="CP003167">
    <property type="protein sequence ID" value="AGB02459.1"/>
    <property type="molecule type" value="Genomic_DNA"/>
</dbReference>
<protein>
    <recommendedName>
        <fullName evidence="2">HEPN domain-containing protein</fullName>
    </recommendedName>
</protein>
<evidence type="ECO:0000313" key="4">
    <source>
        <dbReference type="Proteomes" id="UP000010824"/>
    </source>
</evidence>
<dbReference type="InParanoid" id="L0HHA1"/>
<dbReference type="AlphaFoldDB" id="L0HHA1"/>
<dbReference type="HOGENOM" id="CLU_151247_1_0_2"/>
<evidence type="ECO:0000259" key="2">
    <source>
        <dbReference type="Pfam" id="PF05168"/>
    </source>
</evidence>
<gene>
    <name evidence="3" type="ordered locus">Metfor_1423</name>
</gene>
<dbReference type="InterPro" id="IPR052226">
    <property type="entry name" value="UPF0332_toxin"/>
</dbReference>
<reference evidence="4" key="1">
    <citation type="submission" date="2011-12" db="EMBL/GenBank/DDBJ databases">
        <title>Complete sequence of Methanoregula formicicum SMSP.</title>
        <authorList>
            <person name="Lucas S."/>
            <person name="Han J."/>
            <person name="Lapidus A."/>
            <person name="Cheng J.-F."/>
            <person name="Goodwin L."/>
            <person name="Pitluck S."/>
            <person name="Peters L."/>
            <person name="Ovchinnikova G."/>
            <person name="Teshima H."/>
            <person name="Detter J.C."/>
            <person name="Han C."/>
            <person name="Tapia R."/>
            <person name="Land M."/>
            <person name="Hauser L."/>
            <person name="Kyrpides N."/>
            <person name="Ivanova N."/>
            <person name="Pagani I."/>
            <person name="Imachi H."/>
            <person name="Tamaki H."/>
            <person name="Sekiguchi Y."/>
            <person name="Kamagata Y."/>
            <person name="Cadillo-Quiroz H."/>
            <person name="Zinder S."/>
            <person name="Liu W.-T."/>
            <person name="Woyke T."/>
        </authorList>
    </citation>
    <scope>NUCLEOTIDE SEQUENCE [LARGE SCALE GENOMIC DNA]</scope>
    <source>
        <strain evidence="4">DSM 22288 / NBRC 105244 / SMSP</strain>
    </source>
</reference>
<dbReference type="PANTHER" id="PTHR36565:SF5">
    <property type="entry name" value="TOXIN MJ0605-RELATED"/>
    <property type="match status" value="1"/>
</dbReference>
<accession>L0HHA1</accession>